<keyword evidence="4" id="KW-1185">Reference proteome</keyword>
<evidence type="ECO:0000313" key="4">
    <source>
        <dbReference type="Proteomes" id="UP000245999"/>
    </source>
</evidence>
<evidence type="ECO:0000256" key="2">
    <source>
        <dbReference type="SAM" id="SignalP"/>
    </source>
</evidence>
<reference evidence="4" key="1">
    <citation type="submission" date="2018-04" db="EMBL/GenBank/DDBJ databases">
        <title>Complete genome of Antarctic heterotrophic bacterium Hymenobacter nivis.</title>
        <authorList>
            <person name="Terashima M."/>
        </authorList>
    </citation>
    <scope>NUCLEOTIDE SEQUENCE [LARGE SCALE GENOMIC DNA]</scope>
    <source>
        <strain evidence="4">NBRC 111535</strain>
    </source>
</reference>
<protein>
    <recommendedName>
        <fullName evidence="5">Leucine-binding protein domain-containing protein</fullName>
    </recommendedName>
</protein>
<name>A0A2Z3GL29_9BACT</name>
<dbReference type="RefSeq" id="WP_109655535.1">
    <property type="nucleotide sequence ID" value="NZ_CP029145.1"/>
</dbReference>
<dbReference type="KEGG" id="hnv:DDQ68_06255"/>
<dbReference type="PANTHER" id="PTHR30483">
    <property type="entry name" value="LEUCINE-SPECIFIC-BINDING PROTEIN"/>
    <property type="match status" value="1"/>
</dbReference>
<feature type="compositionally biased region" description="Low complexity" evidence="1">
    <location>
        <begin position="98"/>
        <end position="125"/>
    </location>
</feature>
<accession>A0A2Z3GL29</accession>
<dbReference type="SUPFAM" id="SSF53822">
    <property type="entry name" value="Periplasmic binding protein-like I"/>
    <property type="match status" value="1"/>
</dbReference>
<feature type="chain" id="PRO_5016421068" description="Leucine-binding protein domain-containing protein" evidence="2">
    <location>
        <begin position="27"/>
        <end position="683"/>
    </location>
</feature>
<keyword evidence="2" id="KW-0732">Signal</keyword>
<dbReference type="Proteomes" id="UP000245999">
    <property type="component" value="Chromosome"/>
</dbReference>
<feature type="compositionally biased region" description="Low complexity" evidence="1">
    <location>
        <begin position="60"/>
        <end position="76"/>
    </location>
</feature>
<dbReference type="PANTHER" id="PTHR30483:SF6">
    <property type="entry name" value="PERIPLASMIC BINDING PROTEIN OF ABC TRANSPORTER FOR NATURAL AMINO ACIDS"/>
    <property type="match status" value="1"/>
</dbReference>
<feature type="signal peptide" evidence="2">
    <location>
        <begin position="1"/>
        <end position="26"/>
    </location>
</feature>
<evidence type="ECO:0008006" key="5">
    <source>
        <dbReference type="Google" id="ProtNLM"/>
    </source>
</evidence>
<dbReference type="Gene3D" id="1.25.40.10">
    <property type="entry name" value="Tetratricopeptide repeat domain"/>
    <property type="match status" value="1"/>
</dbReference>
<feature type="region of interest" description="Disordered" evidence="1">
    <location>
        <begin position="60"/>
        <end position="146"/>
    </location>
</feature>
<dbReference type="InterPro" id="IPR011990">
    <property type="entry name" value="TPR-like_helical_dom_sf"/>
</dbReference>
<dbReference type="Gene3D" id="3.40.50.2300">
    <property type="match status" value="2"/>
</dbReference>
<dbReference type="InterPro" id="IPR019734">
    <property type="entry name" value="TPR_rpt"/>
</dbReference>
<evidence type="ECO:0000313" key="3">
    <source>
        <dbReference type="EMBL" id="AWM32427.1"/>
    </source>
</evidence>
<dbReference type="Pfam" id="PF13174">
    <property type="entry name" value="TPR_6"/>
    <property type="match status" value="1"/>
</dbReference>
<dbReference type="InterPro" id="IPR051010">
    <property type="entry name" value="BCAA_transport"/>
</dbReference>
<evidence type="ECO:0000256" key="1">
    <source>
        <dbReference type="SAM" id="MobiDB-lite"/>
    </source>
</evidence>
<proteinExistence type="predicted"/>
<dbReference type="AlphaFoldDB" id="A0A2Z3GL29"/>
<dbReference type="SUPFAM" id="SSF48452">
    <property type="entry name" value="TPR-like"/>
    <property type="match status" value="1"/>
</dbReference>
<dbReference type="InterPro" id="IPR028082">
    <property type="entry name" value="Peripla_BP_I"/>
</dbReference>
<gene>
    <name evidence="3" type="ORF">DDQ68_06255</name>
</gene>
<dbReference type="EMBL" id="CP029145">
    <property type="protein sequence ID" value="AWM32427.1"/>
    <property type="molecule type" value="Genomic_DNA"/>
</dbReference>
<dbReference type="OrthoDB" id="1490998at2"/>
<organism evidence="3 4">
    <name type="scientific">Hymenobacter nivis</name>
    <dbReference type="NCBI Taxonomy" id="1850093"/>
    <lineage>
        <taxon>Bacteria</taxon>
        <taxon>Pseudomonadati</taxon>
        <taxon>Bacteroidota</taxon>
        <taxon>Cytophagia</taxon>
        <taxon>Cytophagales</taxon>
        <taxon>Hymenobacteraceae</taxon>
        <taxon>Hymenobacter</taxon>
    </lineage>
</organism>
<sequence>MPFAFIRRFRLPHLLLGALLPLAAAAQTPTAAPKAKAGAAKPAAKAAVKPTVGTAATVKPATGTAAPARPAAGGSTVNKPTNGSSAVAKPTIGNSAVAKPATGSATTTKPATGAAAAAKPTPAKPATDKPAAKPTARTSSPDSHYRAGKAQLDQGQYAAALLELEPLAQPGARFAHAADAAYLAAVANARLRQWADAEQLLNLLRAEYPTYPNLNDALLLQGQVSLEQGDYDTALKTLGALPADFGPARDALKASYLPRLNDRGTWQRLLRRTPDDAVLARAYADRLAVPNGFGTEADRPQLDALVTRFGLDAARYAGPLGPRVAAHATARKTSYNVAVLLPFELDDPSWQKQRKNQFVTDLYAGLRLAQDSLQRAGHPVQLFAYDTGADTLRLKQVLALPELAGMDLLIGPVYKSGAKLLARYAQDHQIVCVNPLSQDGDLVLDNPWHYLNSPGAATQGRLAAQFAADAFGISRPAVLLHEDTHDETIFADAYQATFEALGGKVSARRRFNPDVDESLAAASAGLDLAGTGHLVVASDDRKAGPYFLGVQRAVPAATRPPLLASGAWLDNPRLDPSQLNGPGIYFVQPKYIDEGAPGYRRFRQLYLQRQRLPPTAYAGQGFDMLLFFGNALAEFGPAFQPGLATEAPAPGAVFQGYAYPNGFRDNQVVPITKLDGLEMRVVK</sequence>